<sequence>MANVDWKNYFQGGISKSSVTLWTAVRNYEVAGSKKFENIAGFVLKMLSAPLSNAAVERAFSIMNVTKPKLRNRLQTPMLEALLRAKLWARGVRCCAKFLPTTKMYDLFSKNIYDDDVGEEVLSEKDIDEIFVICE</sequence>
<gene>
    <name evidence="2" type="ORF">KUF71_006233</name>
</gene>
<keyword evidence="3" id="KW-1185">Reference proteome</keyword>
<dbReference type="Proteomes" id="UP001219518">
    <property type="component" value="Unassembled WGS sequence"/>
</dbReference>
<dbReference type="Pfam" id="PF05699">
    <property type="entry name" value="Dimer_Tnp_hAT"/>
    <property type="match status" value="1"/>
</dbReference>
<dbReference type="SUPFAM" id="SSF53098">
    <property type="entry name" value="Ribonuclease H-like"/>
    <property type="match status" value="1"/>
</dbReference>
<reference evidence="2" key="2">
    <citation type="journal article" date="2023" name="BMC Genomics">
        <title>Pest status, molecular evolution, and epigenetic factors derived from the genome assembly of Frankliniella fusca, a thysanopteran phytovirus vector.</title>
        <authorList>
            <person name="Catto M.A."/>
            <person name="Labadie P.E."/>
            <person name="Jacobson A.L."/>
            <person name="Kennedy G.G."/>
            <person name="Srinivasan R."/>
            <person name="Hunt B.G."/>
        </authorList>
    </citation>
    <scope>NUCLEOTIDE SEQUENCE</scope>
    <source>
        <strain evidence="2">PL_HMW_Pooled</strain>
    </source>
</reference>
<reference evidence="2" key="1">
    <citation type="submission" date="2021-07" db="EMBL/GenBank/DDBJ databases">
        <authorList>
            <person name="Catto M.A."/>
            <person name="Jacobson A."/>
            <person name="Kennedy G."/>
            <person name="Labadie P."/>
            <person name="Hunt B.G."/>
            <person name="Srinivasan R."/>
        </authorList>
    </citation>
    <scope>NUCLEOTIDE SEQUENCE</scope>
    <source>
        <strain evidence="2">PL_HMW_Pooled</strain>
        <tissue evidence="2">Head</tissue>
    </source>
</reference>
<feature type="domain" description="HAT C-terminal dimerisation" evidence="1">
    <location>
        <begin position="27"/>
        <end position="88"/>
    </location>
</feature>
<dbReference type="AlphaFoldDB" id="A0AAE1LF62"/>
<dbReference type="GO" id="GO:0046983">
    <property type="term" value="F:protein dimerization activity"/>
    <property type="evidence" value="ECO:0007669"/>
    <property type="project" value="InterPro"/>
</dbReference>
<evidence type="ECO:0000313" key="3">
    <source>
        <dbReference type="Proteomes" id="UP001219518"/>
    </source>
</evidence>
<protein>
    <submittedName>
        <fullName evidence="2">AC transposase</fullName>
    </submittedName>
</protein>
<organism evidence="2 3">
    <name type="scientific">Frankliniella fusca</name>
    <dbReference type="NCBI Taxonomy" id="407009"/>
    <lineage>
        <taxon>Eukaryota</taxon>
        <taxon>Metazoa</taxon>
        <taxon>Ecdysozoa</taxon>
        <taxon>Arthropoda</taxon>
        <taxon>Hexapoda</taxon>
        <taxon>Insecta</taxon>
        <taxon>Pterygota</taxon>
        <taxon>Neoptera</taxon>
        <taxon>Paraneoptera</taxon>
        <taxon>Thysanoptera</taxon>
        <taxon>Terebrantia</taxon>
        <taxon>Thripoidea</taxon>
        <taxon>Thripidae</taxon>
        <taxon>Frankliniella</taxon>
    </lineage>
</organism>
<accession>A0AAE1LF62</accession>
<evidence type="ECO:0000313" key="2">
    <source>
        <dbReference type="EMBL" id="KAK3916459.1"/>
    </source>
</evidence>
<evidence type="ECO:0000259" key="1">
    <source>
        <dbReference type="Pfam" id="PF05699"/>
    </source>
</evidence>
<proteinExistence type="predicted"/>
<name>A0AAE1LF62_9NEOP</name>
<dbReference type="InterPro" id="IPR008906">
    <property type="entry name" value="HATC_C_dom"/>
</dbReference>
<dbReference type="InterPro" id="IPR012337">
    <property type="entry name" value="RNaseH-like_sf"/>
</dbReference>
<comment type="caution">
    <text evidence="2">The sequence shown here is derived from an EMBL/GenBank/DDBJ whole genome shotgun (WGS) entry which is preliminary data.</text>
</comment>
<dbReference type="EMBL" id="JAHWGI010000532">
    <property type="protein sequence ID" value="KAK3916459.1"/>
    <property type="molecule type" value="Genomic_DNA"/>
</dbReference>